<dbReference type="SUPFAM" id="SSF46785">
    <property type="entry name" value="Winged helix' DNA-binding domain"/>
    <property type="match status" value="1"/>
</dbReference>
<accession>A0AAJ3NSG4</accession>
<dbReference type="GO" id="GO:2000142">
    <property type="term" value="P:regulation of DNA-templated transcription initiation"/>
    <property type="evidence" value="ECO:0007669"/>
    <property type="project" value="TreeGrafter"/>
</dbReference>
<keyword evidence="3" id="KW-0238">DNA-binding</keyword>
<name>A0AAJ3NSG4_9MYCO</name>
<dbReference type="EMBL" id="LQPR01000022">
    <property type="protein sequence ID" value="ORW72665.1"/>
    <property type="molecule type" value="Genomic_DNA"/>
</dbReference>
<sequence length="317" mass="34399">MDTHRLKYFLRIAEEGSITRAAGLLGIAQPALSRQLQLLEDDLGVALFRRTRRGVELTEAGERLRASTAAPLRQLELAVKYAGSPLARLERNVLLGLPETTVDVLVVPLINSLNTVFPTAVFSVTVGSTDQLVEAMLKGAVDVALINPVPDERVFYREMLTEDLVLIGGAHSKLDPTRPVTFIDVVALPLVIPRSASGVATLLQNAALRTKVNISYRTSTDSLQVAKRLIEAGLVYGVLPLSACRREVDDARLRFAPICEPRLTQHLGVAATSQLGLPRELTVKLGNTIREEVAALIKAGHWTAELTSAQPWNPNVG</sequence>
<dbReference type="PRINTS" id="PR00039">
    <property type="entry name" value="HTHLYSR"/>
</dbReference>
<evidence type="ECO:0000256" key="2">
    <source>
        <dbReference type="ARBA" id="ARBA00023015"/>
    </source>
</evidence>
<dbReference type="PROSITE" id="PS50931">
    <property type="entry name" value="HTH_LYSR"/>
    <property type="match status" value="1"/>
</dbReference>
<dbReference type="AlphaFoldDB" id="A0AAJ3NSG4"/>
<evidence type="ECO:0000256" key="1">
    <source>
        <dbReference type="ARBA" id="ARBA00009437"/>
    </source>
</evidence>
<evidence type="ECO:0000256" key="6">
    <source>
        <dbReference type="ARBA" id="ARBA00040885"/>
    </source>
</evidence>
<keyword evidence="4" id="KW-0010">Activator</keyword>
<dbReference type="PANTHER" id="PTHR30293">
    <property type="entry name" value="TRANSCRIPTIONAL REGULATORY PROTEIN NAC-RELATED"/>
    <property type="match status" value="1"/>
</dbReference>
<evidence type="ECO:0000256" key="4">
    <source>
        <dbReference type="ARBA" id="ARBA00023159"/>
    </source>
</evidence>
<dbReference type="InterPro" id="IPR005119">
    <property type="entry name" value="LysR_subst-bd"/>
</dbReference>
<dbReference type="GO" id="GO:0003677">
    <property type="term" value="F:DNA binding"/>
    <property type="evidence" value="ECO:0007669"/>
    <property type="project" value="UniProtKB-KW"/>
</dbReference>
<evidence type="ECO:0000256" key="5">
    <source>
        <dbReference type="ARBA" id="ARBA00023163"/>
    </source>
</evidence>
<dbReference type="InterPro" id="IPR000847">
    <property type="entry name" value="LysR_HTH_N"/>
</dbReference>
<dbReference type="SUPFAM" id="SSF53850">
    <property type="entry name" value="Periplasmic binding protein-like II"/>
    <property type="match status" value="1"/>
</dbReference>
<dbReference type="InterPro" id="IPR036388">
    <property type="entry name" value="WH-like_DNA-bd_sf"/>
</dbReference>
<evidence type="ECO:0000256" key="3">
    <source>
        <dbReference type="ARBA" id="ARBA00023125"/>
    </source>
</evidence>
<proteinExistence type="inferred from homology"/>
<dbReference type="Gene3D" id="1.10.10.10">
    <property type="entry name" value="Winged helix-like DNA-binding domain superfamily/Winged helix DNA-binding domain"/>
    <property type="match status" value="1"/>
</dbReference>
<dbReference type="Pfam" id="PF03466">
    <property type="entry name" value="LysR_substrate"/>
    <property type="match status" value="1"/>
</dbReference>
<evidence type="ECO:0000313" key="9">
    <source>
        <dbReference type="EMBL" id="ORW72665.1"/>
    </source>
</evidence>
<comment type="function">
    <text evidence="7">Required for the induction the katG gene for catalase. Involved in the response to hydrogen peroxide.</text>
</comment>
<evidence type="ECO:0000313" key="10">
    <source>
        <dbReference type="Proteomes" id="UP000193387"/>
    </source>
</evidence>
<gene>
    <name evidence="9" type="ORF">AWC23_09450</name>
</gene>
<keyword evidence="2" id="KW-0805">Transcription regulation</keyword>
<keyword evidence="5" id="KW-0804">Transcription</keyword>
<evidence type="ECO:0000259" key="8">
    <source>
        <dbReference type="PROSITE" id="PS50931"/>
    </source>
</evidence>
<feature type="domain" description="HTH lysR-type" evidence="8">
    <location>
        <begin position="1"/>
        <end position="58"/>
    </location>
</feature>
<dbReference type="Gene3D" id="3.40.190.10">
    <property type="entry name" value="Periplasmic binding protein-like II"/>
    <property type="match status" value="2"/>
</dbReference>
<organism evidence="9 10">
    <name type="scientific">Mycobacterium saskatchewanense</name>
    <dbReference type="NCBI Taxonomy" id="220927"/>
    <lineage>
        <taxon>Bacteria</taxon>
        <taxon>Bacillati</taxon>
        <taxon>Actinomycetota</taxon>
        <taxon>Actinomycetes</taxon>
        <taxon>Mycobacteriales</taxon>
        <taxon>Mycobacteriaceae</taxon>
        <taxon>Mycobacterium</taxon>
        <taxon>Mycobacterium simiae complex</taxon>
    </lineage>
</organism>
<dbReference type="FunFam" id="1.10.10.10:FF:000001">
    <property type="entry name" value="LysR family transcriptional regulator"/>
    <property type="match status" value="1"/>
</dbReference>
<keyword evidence="10" id="KW-1185">Reference proteome</keyword>
<dbReference type="PANTHER" id="PTHR30293:SF0">
    <property type="entry name" value="NITROGEN ASSIMILATION REGULATORY PROTEIN NAC"/>
    <property type="match status" value="1"/>
</dbReference>
<reference evidence="9 10" key="1">
    <citation type="submission" date="2016-01" db="EMBL/GenBank/DDBJ databases">
        <title>The new phylogeny of the genus Mycobacterium.</title>
        <authorList>
            <person name="Tarcisio F."/>
            <person name="Conor M."/>
            <person name="Antonella G."/>
            <person name="Elisabetta G."/>
            <person name="Giulia F.S."/>
            <person name="Sara T."/>
            <person name="Anna F."/>
            <person name="Clotilde B."/>
            <person name="Roberto B."/>
            <person name="Veronica D.S."/>
            <person name="Fabio R."/>
            <person name="Monica P."/>
            <person name="Olivier J."/>
            <person name="Enrico T."/>
            <person name="Nicola S."/>
        </authorList>
    </citation>
    <scope>NUCLEOTIDE SEQUENCE [LARGE SCALE GENOMIC DNA]</scope>
    <source>
        <strain evidence="9 10">DSM 44616</strain>
    </source>
</reference>
<dbReference type="RefSeq" id="WP_085255076.1">
    <property type="nucleotide sequence ID" value="NZ_AP022573.1"/>
</dbReference>
<dbReference type="Pfam" id="PF00126">
    <property type="entry name" value="HTH_1"/>
    <property type="match status" value="1"/>
</dbReference>
<comment type="caution">
    <text evidence="9">The sequence shown here is derived from an EMBL/GenBank/DDBJ whole genome shotgun (WGS) entry which is preliminary data.</text>
</comment>
<evidence type="ECO:0000256" key="7">
    <source>
        <dbReference type="ARBA" id="ARBA00056658"/>
    </source>
</evidence>
<comment type="similarity">
    <text evidence="1">Belongs to the LysR transcriptional regulatory family.</text>
</comment>
<dbReference type="Proteomes" id="UP000193387">
    <property type="component" value="Unassembled WGS sequence"/>
</dbReference>
<dbReference type="InterPro" id="IPR036390">
    <property type="entry name" value="WH_DNA-bd_sf"/>
</dbReference>
<dbReference type="GO" id="GO:0003700">
    <property type="term" value="F:DNA-binding transcription factor activity"/>
    <property type="evidence" value="ECO:0007669"/>
    <property type="project" value="InterPro"/>
</dbReference>
<protein>
    <recommendedName>
        <fullName evidence="6">Probable hydrogen peroxide-inducible genes activator</fullName>
    </recommendedName>
</protein>